<name>K9WNC0_9CYAN</name>
<dbReference type="HOGENOM" id="CLU_097574_0_0_3"/>
<dbReference type="GO" id="GO:0003824">
    <property type="term" value="F:catalytic activity"/>
    <property type="evidence" value="ECO:0007669"/>
    <property type="project" value="InterPro"/>
</dbReference>
<dbReference type="RefSeq" id="WP_015185802.1">
    <property type="nucleotide sequence ID" value="NC_019738.1"/>
</dbReference>
<keyword evidence="3" id="KW-1185">Reference proteome</keyword>
<dbReference type="InterPro" id="IPR000845">
    <property type="entry name" value="Nucleoside_phosphorylase_d"/>
</dbReference>
<dbReference type="PATRIC" id="fig|1173027.3.peg.6726"/>
<accession>K9WNC0</accession>
<dbReference type="SUPFAM" id="SSF53167">
    <property type="entry name" value="Purine and uridine phosphorylases"/>
    <property type="match status" value="1"/>
</dbReference>
<dbReference type="Gene3D" id="3.40.50.1580">
    <property type="entry name" value="Nucleoside phosphorylase domain"/>
    <property type="match status" value="1"/>
</dbReference>
<proteinExistence type="predicted"/>
<dbReference type="Pfam" id="PF01048">
    <property type="entry name" value="PNP_UDP_1"/>
    <property type="match status" value="1"/>
</dbReference>
<evidence type="ECO:0000313" key="2">
    <source>
        <dbReference type="EMBL" id="AFZ21673.1"/>
    </source>
</evidence>
<dbReference type="KEGG" id="mic:Mic7113_6076"/>
<dbReference type="EMBL" id="CP003630">
    <property type="protein sequence ID" value="AFZ21673.1"/>
    <property type="molecule type" value="Genomic_DNA"/>
</dbReference>
<dbReference type="GO" id="GO:0009116">
    <property type="term" value="P:nucleoside metabolic process"/>
    <property type="evidence" value="ECO:0007669"/>
    <property type="project" value="InterPro"/>
</dbReference>
<dbReference type="eggNOG" id="COG0775">
    <property type="taxonomic scope" value="Bacteria"/>
</dbReference>
<dbReference type="Proteomes" id="UP000010471">
    <property type="component" value="Chromosome"/>
</dbReference>
<sequence length="235" mass="25545">MTDSPLPEIILVPQGAEYQAVCRGLSGVQPTKPLVLPIPVGSKPVTLYLEQWQQTEAFLSKKPKSILIMGLGGSLSSQLAIGDVVLYHKCAYQSSDATPVWRCFDGELTWLLQDKLKAGVSLVKGFTSDRIICSADEKRHLGQLYDTQVVDMEGFAALEVLSQAGVPVAMLRVISDDSRHNLPNLTSALTPEGALQPLPLAIALIRQPIAATRLIRGAMQGLRVLQNVTMRLFSQ</sequence>
<reference evidence="2 3" key="1">
    <citation type="submission" date="2012-06" db="EMBL/GenBank/DDBJ databases">
        <title>Finished chromosome of genome of Microcoleus sp. PCC 7113.</title>
        <authorList>
            <consortium name="US DOE Joint Genome Institute"/>
            <person name="Gugger M."/>
            <person name="Coursin T."/>
            <person name="Rippka R."/>
            <person name="Tandeau De Marsac N."/>
            <person name="Huntemann M."/>
            <person name="Wei C.-L."/>
            <person name="Han J."/>
            <person name="Detter J.C."/>
            <person name="Han C."/>
            <person name="Tapia R."/>
            <person name="Chen A."/>
            <person name="Kyrpides N."/>
            <person name="Mavromatis K."/>
            <person name="Markowitz V."/>
            <person name="Szeto E."/>
            <person name="Ivanova N."/>
            <person name="Pagani I."/>
            <person name="Pati A."/>
            <person name="Goodwin L."/>
            <person name="Nordberg H.P."/>
            <person name="Cantor M.N."/>
            <person name="Hua S.X."/>
            <person name="Woyke T."/>
            <person name="Kerfeld C.A."/>
        </authorList>
    </citation>
    <scope>NUCLEOTIDE SEQUENCE [LARGE SCALE GENOMIC DNA]</scope>
    <source>
        <strain evidence="2 3">PCC 7113</strain>
    </source>
</reference>
<evidence type="ECO:0000313" key="3">
    <source>
        <dbReference type="Proteomes" id="UP000010471"/>
    </source>
</evidence>
<dbReference type="AlphaFoldDB" id="K9WNC0"/>
<dbReference type="STRING" id="1173027.Mic7113_6076"/>
<gene>
    <name evidence="2" type="ORF">Mic7113_6076</name>
</gene>
<protein>
    <submittedName>
        <fullName evidence="2">Nucleoside phosphorylase</fullName>
    </submittedName>
</protein>
<organism evidence="2 3">
    <name type="scientific">Allocoleopsis franciscana PCC 7113</name>
    <dbReference type="NCBI Taxonomy" id="1173027"/>
    <lineage>
        <taxon>Bacteria</taxon>
        <taxon>Bacillati</taxon>
        <taxon>Cyanobacteriota</taxon>
        <taxon>Cyanophyceae</taxon>
        <taxon>Coleofasciculales</taxon>
        <taxon>Coleofasciculaceae</taxon>
        <taxon>Allocoleopsis</taxon>
        <taxon>Allocoleopsis franciscana</taxon>
    </lineage>
</organism>
<dbReference type="OrthoDB" id="529685at2"/>
<feature type="domain" description="Nucleoside phosphorylase" evidence="1">
    <location>
        <begin position="59"/>
        <end position="177"/>
    </location>
</feature>
<evidence type="ECO:0000259" key="1">
    <source>
        <dbReference type="Pfam" id="PF01048"/>
    </source>
</evidence>
<dbReference type="InterPro" id="IPR035994">
    <property type="entry name" value="Nucleoside_phosphorylase_sf"/>
</dbReference>